<protein>
    <submittedName>
        <fullName evidence="4 5">Uncharacterized protein</fullName>
    </submittedName>
</protein>
<dbReference type="EMBL" id="CM000881">
    <property type="protein sequence ID" value="PNT70960.1"/>
    <property type="molecule type" value="Genomic_DNA"/>
</dbReference>
<reference evidence="5" key="3">
    <citation type="submission" date="2018-08" db="UniProtKB">
        <authorList>
            <consortium name="EnsemblPlants"/>
        </authorList>
    </citation>
    <scope>IDENTIFICATION</scope>
    <source>
        <strain evidence="5">cv. Bd21</strain>
    </source>
</reference>
<feature type="compositionally biased region" description="Acidic residues" evidence="1">
    <location>
        <begin position="186"/>
        <end position="197"/>
    </location>
</feature>
<dbReference type="PANTHER" id="PTHR31205:SF7">
    <property type="entry name" value="DUF569 DOMAIN-CONTAINING PROTEIN"/>
    <property type="match status" value="1"/>
</dbReference>
<feature type="domain" description="DUF569" evidence="2">
    <location>
        <begin position="1"/>
        <end position="139"/>
    </location>
</feature>
<evidence type="ECO:0000259" key="3">
    <source>
        <dbReference type="Pfam" id="PF22932"/>
    </source>
</evidence>
<feature type="region of interest" description="Disordered" evidence="1">
    <location>
        <begin position="176"/>
        <end position="198"/>
    </location>
</feature>
<dbReference type="Pfam" id="PF04601">
    <property type="entry name" value="DUF569"/>
    <property type="match status" value="1"/>
</dbReference>
<dbReference type="Gramene" id="PNT70960">
    <property type="protein sequence ID" value="PNT70960"/>
    <property type="gene ID" value="BRADI_2g20530v3"/>
</dbReference>
<dbReference type="GeneID" id="100838982"/>
<evidence type="ECO:0000259" key="2">
    <source>
        <dbReference type="Pfam" id="PF04601"/>
    </source>
</evidence>
<evidence type="ECO:0000313" key="6">
    <source>
        <dbReference type="Proteomes" id="UP000008810"/>
    </source>
</evidence>
<evidence type="ECO:0000313" key="4">
    <source>
        <dbReference type="EMBL" id="KQK05520.1"/>
    </source>
</evidence>
<dbReference type="KEGG" id="bdi:100838982"/>
<dbReference type="OrthoDB" id="685864at2759"/>
<dbReference type="EnsemblPlants" id="KQK05520">
    <property type="protein sequence ID" value="KQK05520"/>
    <property type="gene ID" value="BRADI_2g20530v3"/>
</dbReference>
<dbReference type="Pfam" id="PF22932">
    <property type="entry name" value="Ubiq_DUF_assoc"/>
    <property type="match status" value="1"/>
</dbReference>
<sequence length="293" mass="32199">MELFKNARSVRLKSHLGTYLCAPDDGAVSHGYRRNPRGAVWAVEPAGEDCVRLQGHKGLYLGATELPADLDSGGRGTRSCCRVVLGSPSCPNDNAFLWSPLREGKTKNLLTLSGPYGRLLRARFGRRPSKDNAVTVDLGADPEESSWEVEVVAMANAAPPLARAPPGVLARFHSTKEAKGNKVSPEEEEEEEWSEEEVLPKPSAARRILYNTARDDGGVDGLEEGTWKDFMFDGQSLVALRRRLEEETRRTDFVVCRRMGARLFPVVLDLPPGNKGMEFILVLQSSRVANGLV</sequence>
<dbReference type="Gene3D" id="2.80.10.50">
    <property type="match status" value="1"/>
</dbReference>
<name>A0A0Q3G2H7_BRADI</name>
<dbReference type="EnsemblPlants" id="PNT70960">
    <property type="protein sequence ID" value="PNT70960"/>
    <property type="gene ID" value="BRADI_2g20530v3"/>
</dbReference>
<accession>A0A0Q3G2H7</accession>
<proteinExistence type="predicted"/>
<dbReference type="ExpressionAtlas" id="A0A0Q3G2H7">
    <property type="expression patterns" value="differential"/>
</dbReference>
<organism evidence="4">
    <name type="scientific">Brachypodium distachyon</name>
    <name type="common">Purple false brome</name>
    <name type="synonym">Trachynia distachya</name>
    <dbReference type="NCBI Taxonomy" id="15368"/>
    <lineage>
        <taxon>Eukaryota</taxon>
        <taxon>Viridiplantae</taxon>
        <taxon>Streptophyta</taxon>
        <taxon>Embryophyta</taxon>
        <taxon>Tracheophyta</taxon>
        <taxon>Spermatophyta</taxon>
        <taxon>Magnoliopsida</taxon>
        <taxon>Liliopsida</taxon>
        <taxon>Poales</taxon>
        <taxon>Poaceae</taxon>
        <taxon>BOP clade</taxon>
        <taxon>Pooideae</taxon>
        <taxon>Stipodae</taxon>
        <taxon>Brachypodieae</taxon>
        <taxon>Brachypodium</taxon>
    </lineage>
</organism>
<dbReference type="SUPFAM" id="SSF50405">
    <property type="entry name" value="Actin-crosslinking proteins"/>
    <property type="match status" value="1"/>
</dbReference>
<dbReference type="InterPro" id="IPR007679">
    <property type="entry name" value="DUF569"/>
</dbReference>
<dbReference type="PANTHER" id="PTHR31205">
    <property type="entry name" value="ACTIN CROSS-LINKING PROTEIN (DUF569)"/>
    <property type="match status" value="1"/>
</dbReference>
<reference evidence="4 5" key="1">
    <citation type="journal article" date="2010" name="Nature">
        <title>Genome sequencing and analysis of the model grass Brachypodium distachyon.</title>
        <authorList>
            <consortium name="International Brachypodium Initiative"/>
        </authorList>
    </citation>
    <scope>NUCLEOTIDE SEQUENCE [LARGE SCALE GENOMIC DNA]</scope>
    <source>
        <strain evidence="4">Bd21</strain>
        <strain evidence="5">cv. Bd21</strain>
    </source>
</reference>
<dbReference type="AlphaFoldDB" id="A0A0Q3G2H7"/>
<keyword evidence="6" id="KW-1185">Reference proteome</keyword>
<dbReference type="InterPro" id="IPR008999">
    <property type="entry name" value="Actin-crosslinking"/>
</dbReference>
<dbReference type="EMBL" id="CM000881">
    <property type="protein sequence ID" value="KQK05520.1"/>
    <property type="molecule type" value="Genomic_DNA"/>
</dbReference>
<dbReference type="Gramene" id="KQK05520">
    <property type="protein sequence ID" value="KQK05520"/>
    <property type="gene ID" value="BRADI_2g20530v3"/>
</dbReference>
<evidence type="ECO:0000256" key="1">
    <source>
        <dbReference type="SAM" id="MobiDB-lite"/>
    </source>
</evidence>
<dbReference type="Proteomes" id="UP000008810">
    <property type="component" value="Chromosome 2"/>
</dbReference>
<gene>
    <name evidence="5" type="primary">LOC100838982</name>
    <name evidence="4" type="ORF">BRADI_2g20530v3</name>
</gene>
<evidence type="ECO:0000313" key="5">
    <source>
        <dbReference type="EnsemblPlants" id="KQK05520"/>
    </source>
</evidence>
<feature type="domain" description="DUF569" evidence="3">
    <location>
        <begin position="205"/>
        <end position="281"/>
    </location>
</feature>
<dbReference type="STRING" id="15368.A0A0Q3G2H7"/>
<reference evidence="4" key="2">
    <citation type="submission" date="2017-06" db="EMBL/GenBank/DDBJ databases">
        <title>WGS assembly of Brachypodium distachyon.</title>
        <authorList>
            <consortium name="The International Brachypodium Initiative"/>
            <person name="Lucas S."/>
            <person name="Harmon-Smith M."/>
            <person name="Lail K."/>
            <person name="Tice H."/>
            <person name="Grimwood J."/>
            <person name="Bruce D."/>
            <person name="Barry K."/>
            <person name="Shu S."/>
            <person name="Lindquist E."/>
            <person name="Wang M."/>
            <person name="Pitluck S."/>
            <person name="Vogel J.P."/>
            <person name="Garvin D.F."/>
            <person name="Mockler T.C."/>
            <person name="Schmutz J."/>
            <person name="Rokhsar D."/>
            <person name="Bevan M.W."/>
        </authorList>
    </citation>
    <scope>NUCLEOTIDE SEQUENCE</scope>
    <source>
        <strain evidence="4">Bd21</strain>
    </source>
</reference>
<dbReference type="InterPro" id="IPR054726">
    <property type="entry name" value="Ubiq_DUF569-assoc"/>
</dbReference>
<dbReference type="RefSeq" id="XP_003566065.2">
    <property type="nucleotide sequence ID" value="XM_003566017.4"/>
</dbReference>